<feature type="binding site" evidence="5">
    <location>
        <position position="462"/>
    </location>
    <ligand>
        <name>Ca(2+)</name>
        <dbReference type="ChEBI" id="CHEBI:29108"/>
    </ligand>
</feature>
<keyword evidence="6" id="KW-0812">Transmembrane</keyword>
<keyword evidence="6" id="KW-0472">Membrane</keyword>
<feature type="transmembrane region" description="Helical" evidence="6">
    <location>
        <begin position="31"/>
        <end position="50"/>
    </location>
</feature>
<dbReference type="PANTHER" id="PTHR34218">
    <property type="entry name" value="PEPTIDASE S45 PENICILLIN AMIDASE"/>
    <property type="match status" value="1"/>
</dbReference>
<evidence type="ECO:0000313" key="7">
    <source>
        <dbReference type="EMBL" id="GGE07904.1"/>
    </source>
</evidence>
<dbReference type="Gene3D" id="1.10.1400.10">
    <property type="match status" value="1"/>
</dbReference>
<keyword evidence="2" id="KW-0378">Hydrolase</keyword>
<dbReference type="Gene3D" id="1.10.439.10">
    <property type="entry name" value="Penicillin Amidohydrolase, domain 1"/>
    <property type="match status" value="1"/>
</dbReference>
<comment type="cofactor">
    <cofactor evidence="5">
        <name>Ca(2+)</name>
        <dbReference type="ChEBI" id="CHEBI:29108"/>
    </cofactor>
    <text evidence="5">Binds 1 Ca(2+) ion per dimer.</text>
</comment>
<comment type="similarity">
    <text evidence="1">Belongs to the peptidase S45 family.</text>
</comment>
<feature type="binding site" evidence="5">
    <location>
        <position position="463"/>
    </location>
    <ligand>
        <name>Ca(2+)</name>
        <dbReference type="ChEBI" id="CHEBI:29108"/>
    </ligand>
</feature>
<feature type="binding site" evidence="5">
    <location>
        <position position="615"/>
    </location>
    <ligand>
        <name>Ca(2+)</name>
        <dbReference type="ChEBI" id="CHEBI:29108"/>
    </ligand>
</feature>
<organism evidence="7 8">
    <name type="scientific">Marinithermofilum abyssi</name>
    <dbReference type="NCBI Taxonomy" id="1571185"/>
    <lineage>
        <taxon>Bacteria</taxon>
        <taxon>Bacillati</taxon>
        <taxon>Bacillota</taxon>
        <taxon>Bacilli</taxon>
        <taxon>Bacillales</taxon>
        <taxon>Thermoactinomycetaceae</taxon>
        <taxon>Marinithermofilum</taxon>
    </lineage>
</organism>
<dbReference type="GO" id="GO:0046872">
    <property type="term" value="F:metal ion binding"/>
    <property type="evidence" value="ECO:0007669"/>
    <property type="project" value="UniProtKB-KW"/>
</dbReference>
<dbReference type="Gene3D" id="3.60.20.10">
    <property type="entry name" value="Glutamine Phosphoribosylpyrophosphate, subunit 1, domain 1"/>
    <property type="match status" value="1"/>
</dbReference>
<keyword evidence="5" id="KW-0106">Calcium</keyword>
<accession>A0A8J2VEH3</accession>
<evidence type="ECO:0000256" key="1">
    <source>
        <dbReference type="ARBA" id="ARBA00006586"/>
    </source>
</evidence>
<dbReference type="EMBL" id="BMHQ01000002">
    <property type="protein sequence ID" value="GGE07904.1"/>
    <property type="molecule type" value="Genomic_DNA"/>
</dbReference>
<dbReference type="SUPFAM" id="SSF56235">
    <property type="entry name" value="N-terminal nucleophile aminohydrolases (Ntn hydrolases)"/>
    <property type="match status" value="1"/>
</dbReference>
<proteinExistence type="inferred from homology"/>
<gene>
    <name evidence="7" type="ORF">GCM10011571_06440</name>
</gene>
<dbReference type="GO" id="GO:0017000">
    <property type="term" value="P:antibiotic biosynthetic process"/>
    <property type="evidence" value="ECO:0007669"/>
    <property type="project" value="InterPro"/>
</dbReference>
<dbReference type="GO" id="GO:0016811">
    <property type="term" value="F:hydrolase activity, acting on carbon-nitrogen (but not peptide) bonds, in linear amides"/>
    <property type="evidence" value="ECO:0007669"/>
    <property type="project" value="InterPro"/>
</dbReference>
<dbReference type="PANTHER" id="PTHR34218:SF4">
    <property type="entry name" value="ACYL-HOMOSERINE LACTONE ACYLASE QUIP"/>
    <property type="match status" value="1"/>
</dbReference>
<evidence type="ECO:0000256" key="4">
    <source>
        <dbReference type="PIRSR" id="PIRSR001227-1"/>
    </source>
</evidence>
<dbReference type="AlphaFoldDB" id="A0A8J2VEH3"/>
<keyword evidence="3" id="KW-0865">Zymogen</keyword>
<reference evidence="7" key="1">
    <citation type="journal article" date="2014" name="Int. J. Syst. Evol. Microbiol.">
        <title>Complete genome sequence of Corynebacterium casei LMG S-19264T (=DSM 44701T), isolated from a smear-ripened cheese.</title>
        <authorList>
            <consortium name="US DOE Joint Genome Institute (JGI-PGF)"/>
            <person name="Walter F."/>
            <person name="Albersmeier A."/>
            <person name="Kalinowski J."/>
            <person name="Ruckert C."/>
        </authorList>
    </citation>
    <scope>NUCLEOTIDE SEQUENCE</scope>
    <source>
        <strain evidence="7">CGMCC 1.15179</strain>
    </source>
</reference>
<dbReference type="Gene3D" id="2.30.120.10">
    <property type="match status" value="1"/>
</dbReference>
<evidence type="ECO:0000256" key="3">
    <source>
        <dbReference type="ARBA" id="ARBA00023145"/>
    </source>
</evidence>
<feature type="transmembrane region" description="Helical" evidence="6">
    <location>
        <begin position="6"/>
        <end position="24"/>
    </location>
</feature>
<keyword evidence="6" id="KW-1133">Transmembrane helix</keyword>
<keyword evidence="5" id="KW-0479">Metal-binding</keyword>
<dbReference type="InterPro" id="IPR029055">
    <property type="entry name" value="Ntn_hydrolases_N"/>
</dbReference>
<comment type="caution">
    <text evidence="7">The sequence shown here is derived from an EMBL/GenBank/DDBJ whole genome shotgun (WGS) entry which is preliminary data.</text>
</comment>
<evidence type="ECO:0000313" key="8">
    <source>
        <dbReference type="Proteomes" id="UP000625210"/>
    </source>
</evidence>
<evidence type="ECO:0000256" key="5">
    <source>
        <dbReference type="PIRSR" id="PIRSR001227-2"/>
    </source>
</evidence>
<reference evidence="7" key="2">
    <citation type="submission" date="2020-09" db="EMBL/GenBank/DDBJ databases">
        <authorList>
            <person name="Sun Q."/>
            <person name="Zhou Y."/>
        </authorList>
    </citation>
    <scope>NUCLEOTIDE SEQUENCE</scope>
    <source>
        <strain evidence="7">CGMCC 1.15179</strain>
    </source>
</reference>
<dbReference type="InterPro" id="IPR002692">
    <property type="entry name" value="S45"/>
</dbReference>
<dbReference type="InterPro" id="IPR023343">
    <property type="entry name" value="Penicillin_amidase_dom1"/>
</dbReference>
<dbReference type="InterPro" id="IPR043146">
    <property type="entry name" value="Penicillin_amidase_N_B-knob"/>
</dbReference>
<feature type="binding site" evidence="5">
    <location>
        <position position="294"/>
    </location>
    <ligand>
        <name>Ca(2+)</name>
        <dbReference type="ChEBI" id="CHEBI:29108"/>
    </ligand>
</feature>
<feature type="binding site" evidence="5">
    <location>
        <position position="460"/>
    </location>
    <ligand>
        <name>Ca(2+)</name>
        <dbReference type="ChEBI" id="CHEBI:29108"/>
    </ligand>
</feature>
<protein>
    <submittedName>
        <fullName evidence="7">Penicillin acylase</fullName>
    </submittedName>
</protein>
<evidence type="ECO:0000256" key="6">
    <source>
        <dbReference type="SAM" id="Phobius"/>
    </source>
</evidence>
<feature type="active site" description="Nucleophile" evidence="4">
    <location>
        <position position="387"/>
    </location>
</feature>
<keyword evidence="8" id="KW-1185">Reference proteome</keyword>
<evidence type="ECO:0000256" key="2">
    <source>
        <dbReference type="ARBA" id="ARBA00022801"/>
    </source>
</evidence>
<dbReference type="Pfam" id="PF01804">
    <property type="entry name" value="Penicil_amidase"/>
    <property type="match status" value="1"/>
</dbReference>
<sequence>MSGMEGIAAVSAAGVIALLLVWMWNGRRKPAVVGGWVLFMALLLLVSPLLQASAVSLDDPGGFYNIMPPGQDGTVNAAELAAYQLGKQYPKHANDQTAMYNDLVFRSPGLEEKEIPTFFKKASLGARGNIERTYSPVSGAVIQRDSFGVPHIQGETRKAAMFAVGYATAEDRLFLMDVLRYLGRGRISEFLGASKANKEMDRAQVMAAPYKEEELTRQADNLCSQGEEGAQVCADVRAYTAGVNAYIRKAILNPKLLPAEYPALQQIPRKWKPEDSVAIASLVGGIFGKGGGNEVASGRFLRQLQEKHGIKEGRRIWEDFRSAEDREAPVTTEKSFPYNQHDKTDPESIALLDVETADQAVEKMKPPKMVADGPLGPIDLRTPSQMSNAILLSGKYAQHGKPIAVFGPQTGYFSPQLLVETDVQAPGLRARGVGFAGVNLYVQLGRGTNYAWSATSAGADNVDQWVVKLCEPDGGQATLKSQGYLYKGKCRPMEVYTHRQIAKPSAAGVPELAKESLVFDIQVERTVYGPVQARGTVDGKPVAVTTQRSTYGNELNSAIGFKRINDPVFMKDGAQSFRKAFSKVDYTFNWFYVDQQDIAYQHSCLCPVRDPRTDPDLPVWGTGEYDWTGAFLTSDQQPHEINPDNGYFANWNNKQAPDFRANDANFSYGPLHRSLHLEKRLKQAVQSGNKLDRADMVNMMMDAATVDLKGQEVYPWVLKMLGDTAPENDSRLQTIRDVLAKWVAEGGHRRDFSPKDGKYDHGTAVAIGDALFPYLVKAMFGKVLEGTDLPNVLEDSPRQGVGSAYIEGYYSYVQKDLRQVWGAPVRDAWHTAYCGDGDKQKCRAALWKAMEQTASDLEKEYGSKEVKDWVYDGSRDTIDQEAVGLMEAPQMQWVNRPTFQQVVQVGVGP</sequence>
<dbReference type="RefSeq" id="WP_188646470.1">
    <property type="nucleotide sequence ID" value="NZ_BMHQ01000002.1"/>
</dbReference>
<dbReference type="PIRSF" id="PIRSF001227">
    <property type="entry name" value="Pen_acylase"/>
    <property type="match status" value="1"/>
</dbReference>
<name>A0A8J2VEH3_9BACL</name>
<dbReference type="Proteomes" id="UP000625210">
    <property type="component" value="Unassembled WGS sequence"/>
</dbReference>
<dbReference type="InterPro" id="IPR043147">
    <property type="entry name" value="Penicillin_amidase_A-knob"/>
</dbReference>
<dbReference type="InterPro" id="IPR014395">
    <property type="entry name" value="Pen/GL7ACA/AHL_acylase"/>
</dbReference>